<dbReference type="Proteomes" id="UP000386281">
    <property type="component" value="Unassembled WGS sequence"/>
</dbReference>
<dbReference type="Pfam" id="PF00392">
    <property type="entry name" value="GntR"/>
    <property type="match status" value="1"/>
</dbReference>
<dbReference type="InterPro" id="IPR036390">
    <property type="entry name" value="WH_DNA-bd_sf"/>
</dbReference>
<dbReference type="SMART" id="SM00895">
    <property type="entry name" value="FCD"/>
    <property type="match status" value="1"/>
</dbReference>
<feature type="compositionally biased region" description="Gly residues" evidence="4">
    <location>
        <begin position="249"/>
        <end position="265"/>
    </location>
</feature>
<dbReference type="InterPro" id="IPR000524">
    <property type="entry name" value="Tscrpt_reg_HTH_GntR"/>
</dbReference>
<evidence type="ECO:0000313" key="6">
    <source>
        <dbReference type="EMBL" id="KZE17215.1"/>
    </source>
</evidence>
<evidence type="ECO:0000256" key="4">
    <source>
        <dbReference type="SAM" id="MobiDB-lite"/>
    </source>
</evidence>
<evidence type="ECO:0000256" key="2">
    <source>
        <dbReference type="ARBA" id="ARBA00023125"/>
    </source>
</evidence>
<gene>
    <name evidence="7" type="primary">mcbR_3</name>
    <name evidence="6" type="ORF">AVW13_14100</name>
    <name evidence="7" type="ORF">NCTC12391_02893</name>
</gene>
<evidence type="ECO:0000256" key="3">
    <source>
        <dbReference type="ARBA" id="ARBA00023163"/>
    </source>
</evidence>
<dbReference type="RefSeq" id="WP_063250414.1">
    <property type="nucleotide sequence ID" value="NZ_CAACXN010000015.1"/>
</dbReference>
<organism evidence="7 9">
    <name type="scientific">Brevibacterium casei</name>
    <dbReference type="NCBI Taxonomy" id="33889"/>
    <lineage>
        <taxon>Bacteria</taxon>
        <taxon>Bacillati</taxon>
        <taxon>Actinomycetota</taxon>
        <taxon>Actinomycetes</taxon>
        <taxon>Micrococcales</taxon>
        <taxon>Brevibacteriaceae</taxon>
        <taxon>Brevibacterium</taxon>
    </lineage>
</organism>
<evidence type="ECO:0000313" key="8">
    <source>
        <dbReference type="Proteomes" id="UP000076612"/>
    </source>
</evidence>
<dbReference type="Pfam" id="PF07729">
    <property type="entry name" value="FCD"/>
    <property type="match status" value="1"/>
</dbReference>
<dbReference type="STRING" id="33889.AVW13_14100"/>
<sequence length="265" mass="27371">MPDLPRLDRPKNLRETVLGRLRTAIITGDLAEGELVSAPVLGEQLGVSATPVREAMMDLSREGLVETVKNKGFRVTTMTDKDLDDLAAIRLLIEPPVMHAVAENITEEAFAELTALADACARGAAEEDLAEYLAHDRSFHARVLSYADNPQLTELATSLRLRTRLYGIAALARQGRLVASAQEHHELIRLLRDRDGAGAEALMRAHIGHARSIWATGGEAGDAGGVGGRGASGAGAGGRSAGSASAGGASLGGGAGGSGGLGDAP</sequence>
<dbReference type="InterPro" id="IPR036388">
    <property type="entry name" value="WH-like_DNA-bd_sf"/>
</dbReference>
<dbReference type="SUPFAM" id="SSF46785">
    <property type="entry name" value="Winged helix' DNA-binding domain"/>
    <property type="match status" value="1"/>
</dbReference>
<reference evidence="7 9" key="3">
    <citation type="submission" date="2019-02" db="EMBL/GenBank/DDBJ databases">
        <authorList>
            <consortium name="Pathogen Informatics"/>
        </authorList>
    </citation>
    <scope>NUCLEOTIDE SEQUENCE [LARGE SCALE GENOMIC DNA]</scope>
    <source>
        <strain evidence="7 9">3012STDY7078520</strain>
    </source>
</reference>
<dbReference type="PROSITE" id="PS50949">
    <property type="entry name" value="HTH_GNTR"/>
    <property type="match status" value="1"/>
</dbReference>
<dbReference type="Gene3D" id="1.10.10.10">
    <property type="entry name" value="Winged helix-like DNA-binding domain superfamily/Winged helix DNA-binding domain"/>
    <property type="match status" value="1"/>
</dbReference>
<dbReference type="EMBL" id="LQQR01000027">
    <property type="protein sequence ID" value="KZE17215.1"/>
    <property type="molecule type" value="Genomic_DNA"/>
</dbReference>
<dbReference type="GO" id="GO:0003700">
    <property type="term" value="F:DNA-binding transcription factor activity"/>
    <property type="evidence" value="ECO:0007669"/>
    <property type="project" value="InterPro"/>
</dbReference>
<dbReference type="CDD" id="cd07377">
    <property type="entry name" value="WHTH_GntR"/>
    <property type="match status" value="1"/>
</dbReference>
<keyword evidence="1" id="KW-0805">Transcription regulation</keyword>
<accession>A0A162ZFP0</accession>
<proteinExistence type="predicted"/>
<evidence type="ECO:0000259" key="5">
    <source>
        <dbReference type="PROSITE" id="PS50949"/>
    </source>
</evidence>
<evidence type="ECO:0000256" key="1">
    <source>
        <dbReference type="ARBA" id="ARBA00023015"/>
    </source>
</evidence>
<dbReference type="Proteomes" id="UP000076612">
    <property type="component" value="Unassembled WGS sequence"/>
</dbReference>
<dbReference type="SMART" id="SM00345">
    <property type="entry name" value="HTH_GNTR"/>
    <property type="match status" value="1"/>
</dbReference>
<reference evidence="6" key="2">
    <citation type="submission" date="2016-01" db="EMBL/GenBank/DDBJ databases">
        <authorList>
            <person name="Hong K.W."/>
        </authorList>
    </citation>
    <scope>NUCLEOTIDE SEQUENCE</scope>
    <source>
        <strain evidence="6">M40</strain>
    </source>
</reference>
<evidence type="ECO:0000313" key="7">
    <source>
        <dbReference type="EMBL" id="VEW14744.1"/>
    </source>
</evidence>
<dbReference type="InterPro" id="IPR011711">
    <property type="entry name" value="GntR_C"/>
</dbReference>
<feature type="region of interest" description="Disordered" evidence="4">
    <location>
        <begin position="225"/>
        <end position="265"/>
    </location>
</feature>
<feature type="domain" description="HTH gntR-type" evidence="5">
    <location>
        <begin position="11"/>
        <end position="78"/>
    </location>
</feature>
<dbReference type="InterPro" id="IPR008920">
    <property type="entry name" value="TF_FadR/GntR_C"/>
</dbReference>
<keyword evidence="3" id="KW-0804">Transcription</keyword>
<name>A0A162ZFP0_9MICO</name>
<protein>
    <submittedName>
        <fullName evidence="6">GntR family transcriptional regulator</fullName>
    </submittedName>
    <submittedName>
        <fullName evidence="7">HTH-type transcriptional regulator mcbR</fullName>
    </submittedName>
</protein>
<dbReference type="Gene3D" id="1.20.120.530">
    <property type="entry name" value="GntR ligand-binding domain-like"/>
    <property type="match status" value="1"/>
</dbReference>
<dbReference type="PANTHER" id="PTHR43537:SF45">
    <property type="entry name" value="GNTR FAMILY REGULATORY PROTEIN"/>
    <property type="match status" value="1"/>
</dbReference>
<dbReference type="GO" id="GO:0003677">
    <property type="term" value="F:DNA binding"/>
    <property type="evidence" value="ECO:0007669"/>
    <property type="project" value="UniProtKB-KW"/>
</dbReference>
<feature type="compositionally biased region" description="Gly residues" evidence="4">
    <location>
        <begin position="225"/>
        <end position="240"/>
    </location>
</feature>
<reference evidence="8" key="1">
    <citation type="submission" date="2016-01" db="EMBL/GenBank/DDBJ databases">
        <title>Draft genome of Chromobacterium sp. F49.</title>
        <authorList>
            <person name="Hong K.W."/>
        </authorList>
    </citation>
    <scope>NUCLEOTIDE SEQUENCE [LARGE SCALE GENOMIC DNA]</scope>
    <source>
        <strain evidence="8">M40</strain>
    </source>
</reference>
<keyword evidence="2" id="KW-0238">DNA-binding</keyword>
<dbReference type="PANTHER" id="PTHR43537">
    <property type="entry name" value="TRANSCRIPTIONAL REGULATOR, GNTR FAMILY"/>
    <property type="match status" value="1"/>
</dbReference>
<dbReference type="SUPFAM" id="SSF48008">
    <property type="entry name" value="GntR ligand-binding domain-like"/>
    <property type="match status" value="1"/>
</dbReference>
<evidence type="ECO:0000313" key="9">
    <source>
        <dbReference type="Proteomes" id="UP000386281"/>
    </source>
</evidence>
<dbReference type="EMBL" id="CAACXN010000015">
    <property type="protein sequence ID" value="VEW14744.1"/>
    <property type="molecule type" value="Genomic_DNA"/>
</dbReference>
<dbReference type="AlphaFoldDB" id="A0A162ZFP0"/>